<dbReference type="GO" id="GO:0008203">
    <property type="term" value="P:cholesterol metabolic process"/>
    <property type="evidence" value="ECO:0007669"/>
    <property type="project" value="UniProtKB-KW"/>
</dbReference>
<reference evidence="15" key="1">
    <citation type="submission" date="2025-08" db="UniProtKB">
        <authorList>
            <consortium name="Ensembl"/>
        </authorList>
    </citation>
    <scope>IDENTIFICATION</scope>
</reference>
<sequence length="206" mass="22208">AVRALLSKQDGCQASLGQCEKASGYLRESLDASSPAKAAQLLLCDLLLVTRTNAWQQQMSVSQQLSCAYQPSALELRGFQQDLSGLRRLAQTFRPAMRRVFLHEATARLMARASPTRTHQLLDRSLRRRGVQGSKAEGAGTPREQAEALLLGCCCLPPRLAAAPGPRGGVLAEAARTLERLGDKRALHDCQQMIIKLGSGTTVTSG</sequence>
<evidence type="ECO:0000256" key="10">
    <source>
        <dbReference type="ARBA" id="ARBA00023163"/>
    </source>
</evidence>
<keyword evidence="14" id="KW-0968">Cytoplasmic vesicle</keyword>
<keyword evidence="13" id="KW-0539">Nucleus</keyword>
<evidence type="ECO:0000256" key="14">
    <source>
        <dbReference type="ARBA" id="ARBA00023329"/>
    </source>
</evidence>
<evidence type="ECO:0008006" key="17">
    <source>
        <dbReference type="Google" id="ProtNLM"/>
    </source>
</evidence>
<keyword evidence="6" id="KW-0333">Golgi apparatus</keyword>
<evidence type="ECO:0000256" key="11">
    <source>
        <dbReference type="ARBA" id="ARBA00023166"/>
    </source>
</evidence>
<keyword evidence="4" id="KW-0153">Cholesterol metabolism</keyword>
<dbReference type="PANTHER" id="PTHR46062">
    <property type="entry name" value="STEROL REGULATORY ELEMENT-BINDING PROTEIN"/>
    <property type="match status" value="1"/>
</dbReference>
<keyword evidence="7" id="KW-0443">Lipid metabolism</keyword>
<keyword evidence="5" id="KW-0805">Transcription regulation</keyword>
<dbReference type="PANTHER" id="PTHR46062:SF2">
    <property type="entry name" value="STEROL REGULATORY ELEMENT-BINDING PROTEIN 1"/>
    <property type="match status" value="1"/>
</dbReference>
<keyword evidence="8" id="KW-0238">DNA-binding</keyword>
<evidence type="ECO:0000313" key="16">
    <source>
        <dbReference type="Proteomes" id="UP000694420"/>
    </source>
</evidence>
<evidence type="ECO:0000256" key="6">
    <source>
        <dbReference type="ARBA" id="ARBA00023034"/>
    </source>
</evidence>
<keyword evidence="10" id="KW-0804">Transcription</keyword>
<reference evidence="15" key="2">
    <citation type="submission" date="2025-09" db="UniProtKB">
        <authorList>
            <consortium name="Ensembl"/>
        </authorList>
    </citation>
    <scope>IDENTIFICATION</scope>
</reference>
<evidence type="ECO:0000256" key="5">
    <source>
        <dbReference type="ARBA" id="ARBA00023015"/>
    </source>
</evidence>
<dbReference type="AlphaFoldDB" id="A0A8C6ZSY3"/>
<evidence type="ECO:0000313" key="15">
    <source>
        <dbReference type="Ensembl" id="ENSNPEP00000019633.1"/>
    </source>
</evidence>
<dbReference type="GO" id="GO:0000139">
    <property type="term" value="C:Golgi membrane"/>
    <property type="evidence" value="ECO:0007669"/>
    <property type="project" value="UniProtKB-SubCell"/>
</dbReference>
<proteinExistence type="predicted"/>
<evidence type="ECO:0000256" key="7">
    <source>
        <dbReference type="ARBA" id="ARBA00023098"/>
    </source>
</evidence>
<evidence type="ECO:0000256" key="4">
    <source>
        <dbReference type="ARBA" id="ARBA00022548"/>
    </source>
</evidence>
<keyword evidence="16" id="KW-1185">Reference proteome</keyword>
<keyword evidence="12" id="KW-0753">Steroid metabolism</keyword>
<accession>A0A8C6ZSY3</accession>
<dbReference type="GO" id="GO:0030659">
    <property type="term" value="C:cytoplasmic vesicle membrane"/>
    <property type="evidence" value="ECO:0007669"/>
    <property type="project" value="UniProtKB-SubCell"/>
</dbReference>
<name>A0A8C6ZSY3_NOTPE</name>
<dbReference type="Proteomes" id="UP000694420">
    <property type="component" value="Unplaced"/>
</dbReference>
<evidence type="ECO:0000256" key="1">
    <source>
        <dbReference type="ARBA" id="ARBA00004123"/>
    </source>
</evidence>
<evidence type="ECO:0000256" key="9">
    <source>
        <dbReference type="ARBA" id="ARBA00023159"/>
    </source>
</evidence>
<evidence type="ECO:0000256" key="12">
    <source>
        <dbReference type="ARBA" id="ARBA00023221"/>
    </source>
</evidence>
<keyword evidence="11" id="KW-1207">Sterol metabolism</keyword>
<organism evidence="15 16">
    <name type="scientific">Nothoprocta perdicaria</name>
    <name type="common">Chilean tinamou</name>
    <name type="synonym">Crypturus perdicarius</name>
    <dbReference type="NCBI Taxonomy" id="30464"/>
    <lineage>
        <taxon>Eukaryota</taxon>
        <taxon>Metazoa</taxon>
        <taxon>Chordata</taxon>
        <taxon>Craniata</taxon>
        <taxon>Vertebrata</taxon>
        <taxon>Euteleostomi</taxon>
        <taxon>Archelosauria</taxon>
        <taxon>Archosauria</taxon>
        <taxon>Dinosauria</taxon>
        <taxon>Saurischia</taxon>
        <taxon>Theropoda</taxon>
        <taxon>Coelurosauria</taxon>
        <taxon>Aves</taxon>
        <taxon>Palaeognathae</taxon>
        <taxon>Tinamiformes</taxon>
        <taxon>Tinamidae</taxon>
        <taxon>Nothoprocta</taxon>
    </lineage>
</organism>
<evidence type="ECO:0000256" key="2">
    <source>
        <dbReference type="ARBA" id="ARBA00004156"/>
    </source>
</evidence>
<comment type="subcellular location">
    <subcellularLocation>
        <location evidence="2">Cytoplasmic vesicle membrane</location>
    </subcellularLocation>
    <subcellularLocation>
        <location evidence="3">Golgi apparatus membrane</location>
    </subcellularLocation>
    <subcellularLocation>
        <location evidence="1">Nucleus</location>
    </subcellularLocation>
</comment>
<protein>
    <recommendedName>
        <fullName evidence="17">Sterol regulatory element-binding protein 1</fullName>
    </recommendedName>
</protein>
<evidence type="ECO:0000256" key="13">
    <source>
        <dbReference type="ARBA" id="ARBA00023242"/>
    </source>
</evidence>
<keyword evidence="9" id="KW-0010">Activator</keyword>
<dbReference type="GO" id="GO:0000981">
    <property type="term" value="F:DNA-binding transcription factor activity, RNA polymerase II-specific"/>
    <property type="evidence" value="ECO:0007669"/>
    <property type="project" value="TreeGrafter"/>
</dbReference>
<evidence type="ECO:0000256" key="3">
    <source>
        <dbReference type="ARBA" id="ARBA00004394"/>
    </source>
</evidence>
<dbReference type="Ensembl" id="ENSNPET00000020135.1">
    <property type="protein sequence ID" value="ENSNPEP00000019633.1"/>
    <property type="gene ID" value="ENSNPEG00000014623.1"/>
</dbReference>
<evidence type="ECO:0000256" key="8">
    <source>
        <dbReference type="ARBA" id="ARBA00023125"/>
    </source>
</evidence>
<dbReference type="GO" id="GO:0005634">
    <property type="term" value="C:nucleus"/>
    <property type="evidence" value="ECO:0007669"/>
    <property type="project" value="UniProtKB-SubCell"/>
</dbReference>
<dbReference type="GO" id="GO:0000978">
    <property type="term" value="F:RNA polymerase II cis-regulatory region sequence-specific DNA binding"/>
    <property type="evidence" value="ECO:0007669"/>
    <property type="project" value="TreeGrafter"/>
</dbReference>